<name>A0A926D242_9FIRM</name>
<dbReference type="Pfam" id="PF00483">
    <property type="entry name" value="NTP_transferase"/>
    <property type="match status" value="1"/>
</dbReference>
<dbReference type="Gene3D" id="3.30.310.50">
    <property type="entry name" value="Alpha-D-phosphohexomutase, C-terminal domain"/>
    <property type="match status" value="1"/>
</dbReference>
<evidence type="ECO:0000259" key="5">
    <source>
        <dbReference type="Pfam" id="PF00483"/>
    </source>
</evidence>
<keyword evidence="8" id="KW-1185">Reference proteome</keyword>
<sequence length="796" mass="88032">MKAVIMAGGEGSRLRPLTCGLPKPLVPILGKPVMAYGLQLLKHYGVVNIGATLCFLPQKIEQEFGDGEEYGVKLSYFREDKPLGTAGSIKNAEGFLDEPFIVLSGDALTDIDLGAVMDFHREKGALVTLVTVRRERPLEYGVIVSDENGRVRRYLEKPHWGQVFSDQVNTGIYVMEREVLEFIPQDQKFDFSNDLFPLLLERGLPFYAYPAKGYWCDIGNVQQYMQAQRDFLKGEVFLKMPIAAKEDGFYIHPSAAVHPEAELSAPCFIGRGTVVEGGAKIGAYTVLGEGCLVAGGARVERSVAWDGVCFGEESRAEGAALCAGVRVGEGAHVEQGSVLGENVRVERGARVRPSAMIWPEKLIEAESEARGSLIWGQNSRGLFQNECIALKRDDYLSPAFLAALGEAAGAFYGGGVVGVSALGSAVVDVARQAFVAGLQSQGVRVMDLLCEPGEVLGHAVREFNWQGGVFLFERAGQVYVRMLDTLGQALSPAQERKVENLWQRGEYPVKTGEIVPVETHRNGADRYLEDMLKSLPHGNFSKDFKVWISCEHEVLEKYATQCLRALGCTVRIRPMSDDGAPMERCDLGFIWKVYGSAWLDGKGRRVSADTVQGLLLDAWCEEHPGETAVLAPDMPHGLSEIVRRHGGEAVRCKSGQSERRRAVFRAVTREKAAWSQVNLLEDPLMATLWLLAAMDRRRISLEGLAAELPTLCRCEREIQCPVGAKGRVMRSLLDQNRDSLEEEQIEGVRLRTDRGWAWVQPDRVRPVFHVYGEAADMEAAEELTDFYVRQIDGMLQ</sequence>
<comment type="caution">
    <text evidence="7">The sequence shown here is derived from an EMBL/GenBank/DDBJ whole genome shotgun (WGS) entry which is preliminary data.</text>
</comment>
<evidence type="ECO:0000256" key="2">
    <source>
        <dbReference type="ARBA" id="ARBA00022490"/>
    </source>
</evidence>
<keyword evidence="4" id="KW-0648">Protein biosynthesis</keyword>
<gene>
    <name evidence="7" type="ORF">H8696_03945</name>
</gene>
<dbReference type="SUPFAM" id="SSF51161">
    <property type="entry name" value="Trimeric LpxA-like enzymes"/>
    <property type="match status" value="1"/>
</dbReference>
<dbReference type="InterPro" id="IPR056764">
    <property type="entry name" value="LbH_EIF2B3/5"/>
</dbReference>
<dbReference type="RefSeq" id="WP_249315061.1">
    <property type="nucleotide sequence ID" value="NZ_JACRSR010000001.1"/>
</dbReference>
<evidence type="ECO:0000313" key="7">
    <source>
        <dbReference type="EMBL" id="MBC8530995.1"/>
    </source>
</evidence>
<dbReference type="InterPro" id="IPR005835">
    <property type="entry name" value="NTP_transferase_dom"/>
</dbReference>
<dbReference type="GO" id="GO:0016868">
    <property type="term" value="F:intramolecular phosphotransferase activity"/>
    <property type="evidence" value="ECO:0007669"/>
    <property type="project" value="InterPro"/>
</dbReference>
<dbReference type="InterPro" id="IPR016055">
    <property type="entry name" value="A-D-PHexomutase_a/b/a-I/II/III"/>
</dbReference>
<dbReference type="InterPro" id="IPR029044">
    <property type="entry name" value="Nucleotide-diphossugar_trans"/>
</dbReference>
<proteinExistence type="predicted"/>
<evidence type="ECO:0000256" key="1">
    <source>
        <dbReference type="ARBA" id="ARBA00004514"/>
    </source>
</evidence>
<protein>
    <submittedName>
        <fullName evidence="7">NTP transferase domain-containing protein</fullName>
    </submittedName>
</protein>
<dbReference type="InterPro" id="IPR050486">
    <property type="entry name" value="Mannose-1P_guanyltransferase"/>
</dbReference>
<dbReference type="InterPro" id="IPR011004">
    <property type="entry name" value="Trimer_LpxA-like_sf"/>
</dbReference>
<keyword evidence="7" id="KW-0808">Transferase</keyword>
<dbReference type="SUPFAM" id="SSF55957">
    <property type="entry name" value="Phosphoglucomutase, C-terminal domain"/>
    <property type="match status" value="1"/>
</dbReference>
<dbReference type="GO" id="GO:0005975">
    <property type="term" value="P:carbohydrate metabolic process"/>
    <property type="evidence" value="ECO:0007669"/>
    <property type="project" value="InterPro"/>
</dbReference>
<feature type="domain" description="Nucleotidyl transferase" evidence="5">
    <location>
        <begin position="2"/>
        <end position="232"/>
    </location>
</feature>
<feature type="domain" description="EIF2B subunit epsilon/gamma LbH" evidence="6">
    <location>
        <begin position="249"/>
        <end position="350"/>
    </location>
</feature>
<keyword evidence="3" id="KW-0396">Initiation factor</keyword>
<dbReference type="PANTHER" id="PTHR22572">
    <property type="entry name" value="SUGAR-1-PHOSPHATE GUANYL TRANSFERASE"/>
    <property type="match status" value="1"/>
</dbReference>
<dbReference type="InterPro" id="IPR036900">
    <property type="entry name" value="A-D-PHexomutase_C_sf"/>
</dbReference>
<evidence type="ECO:0000256" key="3">
    <source>
        <dbReference type="ARBA" id="ARBA00022540"/>
    </source>
</evidence>
<evidence type="ECO:0000256" key="4">
    <source>
        <dbReference type="ARBA" id="ARBA00022917"/>
    </source>
</evidence>
<dbReference type="SUPFAM" id="SSF53738">
    <property type="entry name" value="Phosphoglucomutase, first 3 domains"/>
    <property type="match status" value="1"/>
</dbReference>
<dbReference type="SUPFAM" id="SSF53448">
    <property type="entry name" value="Nucleotide-diphospho-sugar transferases"/>
    <property type="match status" value="1"/>
</dbReference>
<evidence type="ECO:0000259" key="6">
    <source>
        <dbReference type="Pfam" id="PF25084"/>
    </source>
</evidence>
<dbReference type="GO" id="GO:0016740">
    <property type="term" value="F:transferase activity"/>
    <property type="evidence" value="ECO:0007669"/>
    <property type="project" value="UniProtKB-KW"/>
</dbReference>
<dbReference type="Gene3D" id="3.40.120.10">
    <property type="entry name" value="Alpha-D-Glucose-1,6-Bisphosphate, subunit A, domain 3"/>
    <property type="match status" value="1"/>
</dbReference>
<dbReference type="Gene3D" id="3.90.550.10">
    <property type="entry name" value="Spore Coat Polysaccharide Biosynthesis Protein SpsA, Chain A"/>
    <property type="match status" value="1"/>
</dbReference>
<organism evidence="7 8">
    <name type="scientific">Gehongia tenuis</name>
    <dbReference type="NCBI Taxonomy" id="2763655"/>
    <lineage>
        <taxon>Bacteria</taxon>
        <taxon>Bacillati</taxon>
        <taxon>Bacillota</taxon>
        <taxon>Clostridia</taxon>
        <taxon>Christensenellales</taxon>
        <taxon>Christensenellaceae</taxon>
        <taxon>Gehongia</taxon>
    </lineage>
</organism>
<dbReference type="Gene3D" id="2.160.10.10">
    <property type="entry name" value="Hexapeptide repeat proteins"/>
    <property type="match status" value="1"/>
</dbReference>
<dbReference type="Pfam" id="PF25084">
    <property type="entry name" value="LbH_EIF2B"/>
    <property type="match status" value="1"/>
</dbReference>
<comment type="subcellular location">
    <subcellularLocation>
        <location evidence="1">Cytoplasm</location>
        <location evidence="1">Cytosol</location>
    </subcellularLocation>
</comment>
<dbReference type="EMBL" id="JACRSR010000001">
    <property type="protein sequence ID" value="MBC8530995.1"/>
    <property type="molecule type" value="Genomic_DNA"/>
</dbReference>
<dbReference type="AlphaFoldDB" id="A0A926D242"/>
<evidence type="ECO:0000313" key="8">
    <source>
        <dbReference type="Proteomes" id="UP000623172"/>
    </source>
</evidence>
<accession>A0A926D242</accession>
<dbReference type="CDD" id="cd04181">
    <property type="entry name" value="NTP_transferase"/>
    <property type="match status" value="1"/>
</dbReference>
<reference evidence="7" key="1">
    <citation type="submission" date="2020-08" db="EMBL/GenBank/DDBJ databases">
        <title>Genome public.</title>
        <authorList>
            <person name="Liu C."/>
            <person name="Sun Q."/>
        </authorList>
    </citation>
    <scope>NUCLEOTIDE SEQUENCE</scope>
    <source>
        <strain evidence="7">NSJ-53</strain>
    </source>
</reference>
<keyword evidence="2" id="KW-0963">Cytoplasm</keyword>
<dbReference type="Proteomes" id="UP000623172">
    <property type="component" value="Unassembled WGS sequence"/>
</dbReference>